<organism evidence="1 2">
    <name type="scientific">Diabrotica balteata</name>
    <name type="common">Banded cucumber beetle</name>
    <dbReference type="NCBI Taxonomy" id="107213"/>
    <lineage>
        <taxon>Eukaryota</taxon>
        <taxon>Metazoa</taxon>
        <taxon>Ecdysozoa</taxon>
        <taxon>Arthropoda</taxon>
        <taxon>Hexapoda</taxon>
        <taxon>Insecta</taxon>
        <taxon>Pterygota</taxon>
        <taxon>Neoptera</taxon>
        <taxon>Endopterygota</taxon>
        <taxon>Coleoptera</taxon>
        <taxon>Polyphaga</taxon>
        <taxon>Cucujiformia</taxon>
        <taxon>Chrysomeloidea</taxon>
        <taxon>Chrysomelidae</taxon>
        <taxon>Galerucinae</taxon>
        <taxon>Diabroticina</taxon>
        <taxon>Diabroticites</taxon>
        <taxon>Diabrotica</taxon>
    </lineage>
</organism>
<evidence type="ECO:0008006" key="3">
    <source>
        <dbReference type="Google" id="ProtNLM"/>
    </source>
</evidence>
<dbReference type="EMBL" id="OU898279">
    <property type="protein sequence ID" value="CAG9833915.1"/>
    <property type="molecule type" value="Genomic_DNA"/>
</dbReference>
<gene>
    <name evidence="1" type="ORF">DIABBA_LOCUS7276</name>
</gene>
<evidence type="ECO:0000313" key="2">
    <source>
        <dbReference type="Proteomes" id="UP001153709"/>
    </source>
</evidence>
<protein>
    <recommendedName>
        <fullName evidence="3">DUF4371 domain-containing protein</fullName>
    </recommendedName>
</protein>
<proteinExistence type="predicted"/>
<dbReference type="Proteomes" id="UP001153709">
    <property type="component" value="Chromosome 4"/>
</dbReference>
<sequence length="104" mass="11991">MKSHEKSKVHMNNVFSFSMLGKLNIKTQLNSAYRDTLIKYNEHVDNRYVLNQIINCIRFCGAFELALRGHDETKNSEHRGIFKELVNFSAGLDNDLKVSIQSSK</sequence>
<keyword evidence="2" id="KW-1185">Reference proteome</keyword>
<reference evidence="1" key="1">
    <citation type="submission" date="2022-01" db="EMBL/GenBank/DDBJ databases">
        <authorList>
            <person name="King R."/>
        </authorList>
    </citation>
    <scope>NUCLEOTIDE SEQUENCE</scope>
</reference>
<accession>A0A9N9SZM5</accession>
<name>A0A9N9SZM5_DIABA</name>
<dbReference type="AlphaFoldDB" id="A0A9N9SZM5"/>
<evidence type="ECO:0000313" key="1">
    <source>
        <dbReference type="EMBL" id="CAG9833915.1"/>
    </source>
</evidence>
<dbReference type="OrthoDB" id="6741521at2759"/>